<keyword evidence="2 4" id="KW-0238">DNA-binding</keyword>
<dbReference type="SUPFAM" id="SSF46689">
    <property type="entry name" value="Homeodomain-like"/>
    <property type="match status" value="1"/>
</dbReference>
<evidence type="ECO:0000256" key="1">
    <source>
        <dbReference type="ARBA" id="ARBA00023015"/>
    </source>
</evidence>
<accession>A0ABS3F1I9</accession>
<keyword evidence="7" id="KW-1185">Reference proteome</keyword>
<reference evidence="6 7" key="1">
    <citation type="submission" date="2021-03" db="EMBL/GenBank/DDBJ databases">
        <title>Sneathiella sp. CAU 1612 isolated from Kang Won-do.</title>
        <authorList>
            <person name="Kim W."/>
        </authorList>
    </citation>
    <scope>NUCLEOTIDE SEQUENCE [LARGE SCALE GENOMIC DNA]</scope>
    <source>
        <strain evidence="6 7">CAU 1612</strain>
    </source>
</reference>
<organism evidence="6 7">
    <name type="scientific">Sneathiella sedimenti</name>
    <dbReference type="NCBI Taxonomy" id="2816034"/>
    <lineage>
        <taxon>Bacteria</taxon>
        <taxon>Pseudomonadati</taxon>
        <taxon>Pseudomonadota</taxon>
        <taxon>Alphaproteobacteria</taxon>
        <taxon>Sneathiellales</taxon>
        <taxon>Sneathiellaceae</taxon>
        <taxon>Sneathiella</taxon>
    </lineage>
</organism>
<dbReference type="InterPro" id="IPR036271">
    <property type="entry name" value="Tet_transcr_reg_TetR-rel_C_sf"/>
</dbReference>
<feature type="DNA-binding region" description="H-T-H motif" evidence="4">
    <location>
        <begin position="28"/>
        <end position="47"/>
    </location>
</feature>
<protein>
    <submittedName>
        <fullName evidence="6">TetR/AcrR family transcriptional regulator</fullName>
    </submittedName>
</protein>
<name>A0ABS3F1I9_9PROT</name>
<proteinExistence type="predicted"/>
<keyword evidence="1" id="KW-0805">Transcription regulation</keyword>
<evidence type="ECO:0000256" key="3">
    <source>
        <dbReference type="ARBA" id="ARBA00023163"/>
    </source>
</evidence>
<dbReference type="PANTHER" id="PTHR47506:SF6">
    <property type="entry name" value="HTH-TYPE TRANSCRIPTIONAL REPRESSOR NEMR"/>
    <property type="match status" value="1"/>
</dbReference>
<dbReference type="InterPro" id="IPR001647">
    <property type="entry name" value="HTH_TetR"/>
</dbReference>
<evidence type="ECO:0000313" key="7">
    <source>
        <dbReference type="Proteomes" id="UP000664761"/>
    </source>
</evidence>
<evidence type="ECO:0000256" key="2">
    <source>
        <dbReference type="ARBA" id="ARBA00023125"/>
    </source>
</evidence>
<dbReference type="PROSITE" id="PS50977">
    <property type="entry name" value="HTH_TETR_2"/>
    <property type="match status" value="1"/>
</dbReference>
<evidence type="ECO:0000259" key="5">
    <source>
        <dbReference type="PROSITE" id="PS50977"/>
    </source>
</evidence>
<dbReference type="Gene3D" id="1.10.357.10">
    <property type="entry name" value="Tetracycline Repressor, domain 2"/>
    <property type="match status" value="1"/>
</dbReference>
<dbReference type="EMBL" id="JAFLNC010000001">
    <property type="protein sequence ID" value="MBO0332305.1"/>
    <property type="molecule type" value="Genomic_DNA"/>
</dbReference>
<dbReference type="PANTHER" id="PTHR47506">
    <property type="entry name" value="TRANSCRIPTIONAL REGULATORY PROTEIN"/>
    <property type="match status" value="1"/>
</dbReference>
<dbReference type="SUPFAM" id="SSF48498">
    <property type="entry name" value="Tetracyclin repressor-like, C-terminal domain"/>
    <property type="match status" value="1"/>
</dbReference>
<feature type="domain" description="HTH tetR-type" evidence="5">
    <location>
        <begin position="5"/>
        <end position="65"/>
    </location>
</feature>
<evidence type="ECO:0000256" key="4">
    <source>
        <dbReference type="PROSITE-ProRule" id="PRU00335"/>
    </source>
</evidence>
<dbReference type="RefSeq" id="WP_207041368.1">
    <property type="nucleotide sequence ID" value="NZ_JAFLNC010000001.1"/>
</dbReference>
<evidence type="ECO:0000313" key="6">
    <source>
        <dbReference type="EMBL" id="MBO0332305.1"/>
    </source>
</evidence>
<dbReference type="Pfam" id="PF00440">
    <property type="entry name" value="TetR_N"/>
    <property type="match status" value="1"/>
</dbReference>
<dbReference type="Proteomes" id="UP000664761">
    <property type="component" value="Unassembled WGS sequence"/>
</dbReference>
<sequence>MGKGAETRERLLSIAEAAILAKGFGATSIDELIAEAEITKSGFFYHFKDKTELARALVRRYLEQDEILLDNLFKRARELNEDPLHAFLIGLKLFAEMMADLPEGHPGCLVATICYQERLFDKDIHDLTRNGTLAWRKRFIELLNEISETYPPNDDVDMVEVADFISTIVEGGIIMSKALREPEKLAGQILLFRSYIKLLFNPRMF</sequence>
<comment type="caution">
    <text evidence="6">The sequence shown here is derived from an EMBL/GenBank/DDBJ whole genome shotgun (WGS) entry which is preliminary data.</text>
</comment>
<keyword evidence="3" id="KW-0804">Transcription</keyword>
<gene>
    <name evidence="6" type="ORF">J0X12_01675</name>
</gene>
<dbReference type="InterPro" id="IPR009057">
    <property type="entry name" value="Homeodomain-like_sf"/>
</dbReference>